<evidence type="ECO:0000256" key="6">
    <source>
        <dbReference type="ARBA" id="ARBA00022737"/>
    </source>
</evidence>
<dbReference type="PANTHER" id="PTHR48060:SF21">
    <property type="entry name" value="L DOMAIN-LIKE PROTEIN"/>
    <property type="match status" value="1"/>
</dbReference>
<evidence type="ECO:0000313" key="12">
    <source>
        <dbReference type="EMBL" id="KHG08736.1"/>
    </source>
</evidence>
<evidence type="ECO:0000256" key="10">
    <source>
        <dbReference type="SAM" id="SignalP"/>
    </source>
</evidence>
<name>A0A0B0NCG1_GOSAR</name>
<dbReference type="AlphaFoldDB" id="A0A0B0NCG1"/>
<evidence type="ECO:0000313" key="13">
    <source>
        <dbReference type="Proteomes" id="UP000032142"/>
    </source>
</evidence>
<evidence type="ECO:0000256" key="1">
    <source>
        <dbReference type="ARBA" id="ARBA00004479"/>
    </source>
</evidence>
<evidence type="ECO:0000256" key="3">
    <source>
        <dbReference type="ARBA" id="ARBA00022614"/>
    </source>
</evidence>
<keyword evidence="5 10" id="KW-0732">Signal</keyword>
<keyword evidence="7" id="KW-1133">Transmembrane helix</keyword>
<keyword evidence="8" id="KW-0472">Membrane</keyword>
<feature type="signal peptide" evidence="10">
    <location>
        <begin position="1"/>
        <end position="22"/>
    </location>
</feature>
<accession>A0A0B0NCG1</accession>
<keyword evidence="6" id="KW-0677">Repeat</keyword>
<keyword evidence="12" id="KW-0418">Kinase</keyword>
<dbReference type="EMBL" id="JRRC01507848">
    <property type="protein sequence ID" value="KHG08736.1"/>
    <property type="molecule type" value="Genomic_DNA"/>
</dbReference>
<evidence type="ECO:0000256" key="4">
    <source>
        <dbReference type="ARBA" id="ARBA00022692"/>
    </source>
</evidence>
<dbReference type="InterPro" id="IPR003591">
    <property type="entry name" value="Leu-rich_rpt_typical-subtyp"/>
</dbReference>
<dbReference type="GO" id="GO:0016020">
    <property type="term" value="C:membrane"/>
    <property type="evidence" value="ECO:0007669"/>
    <property type="project" value="UniProtKB-SubCell"/>
</dbReference>
<reference evidence="13" key="1">
    <citation type="submission" date="2014-09" db="EMBL/GenBank/DDBJ databases">
        <authorList>
            <person name="Mudge J."/>
            <person name="Ramaraj T."/>
            <person name="Lindquist I.E."/>
            <person name="Bharti A.K."/>
            <person name="Sundararajan A."/>
            <person name="Cameron C.T."/>
            <person name="Woodward J.E."/>
            <person name="May G.D."/>
            <person name="Brubaker C."/>
            <person name="Broadhvest J."/>
            <person name="Wilkins T.A."/>
        </authorList>
    </citation>
    <scope>NUCLEOTIDE SEQUENCE</scope>
    <source>
        <strain evidence="13">cv. AKA8401</strain>
    </source>
</reference>
<comment type="subcellular location">
    <subcellularLocation>
        <location evidence="1">Membrane</location>
        <topology evidence="1">Single-pass type I membrane protein</topology>
    </subcellularLocation>
</comment>
<evidence type="ECO:0000256" key="5">
    <source>
        <dbReference type="ARBA" id="ARBA00022729"/>
    </source>
</evidence>
<dbReference type="Proteomes" id="UP000032142">
    <property type="component" value="Unassembled WGS sequence"/>
</dbReference>
<dbReference type="Gene3D" id="3.80.10.10">
    <property type="entry name" value="Ribonuclease Inhibitor"/>
    <property type="match status" value="2"/>
</dbReference>
<keyword evidence="4" id="KW-0812">Transmembrane</keyword>
<dbReference type="InterPro" id="IPR032675">
    <property type="entry name" value="LRR_dom_sf"/>
</dbReference>
<keyword evidence="9" id="KW-0325">Glycoprotein</keyword>
<dbReference type="Pfam" id="PF00560">
    <property type="entry name" value="LRR_1"/>
    <property type="match status" value="2"/>
</dbReference>
<comment type="caution">
    <text evidence="12">The sequence shown here is derived from an EMBL/GenBank/DDBJ whole genome shotgun (WGS) entry which is preliminary data.</text>
</comment>
<dbReference type="InterPro" id="IPR001611">
    <property type="entry name" value="Leu-rich_rpt"/>
</dbReference>
<keyword evidence="12" id="KW-0808">Transferase</keyword>
<dbReference type="Pfam" id="PF13855">
    <property type="entry name" value="LRR_8"/>
    <property type="match status" value="1"/>
</dbReference>
<feature type="chain" id="PRO_5002056388" evidence="10">
    <location>
        <begin position="23"/>
        <end position="222"/>
    </location>
</feature>
<dbReference type="InterPro" id="IPR053211">
    <property type="entry name" value="DNA_repair-toleration"/>
</dbReference>
<evidence type="ECO:0000256" key="9">
    <source>
        <dbReference type="ARBA" id="ARBA00023180"/>
    </source>
</evidence>
<dbReference type="Pfam" id="PF08263">
    <property type="entry name" value="LRRNT_2"/>
    <property type="match status" value="1"/>
</dbReference>
<keyword evidence="3" id="KW-0433">Leucine-rich repeat</keyword>
<protein>
    <submittedName>
        <fullName evidence="12">LRR receptor-like serine/threonine-protein kinase EFR</fullName>
    </submittedName>
</protein>
<keyword evidence="13" id="KW-1185">Reference proteome</keyword>
<sequence length="222" mass="24948">MGNTRFIPALTVALLLLNFVVSFSTKTTTNISIDQSALLALKAHVIDPQNLLTTNWSSAFNICKWIGVTCGSRHRRVIALDLSNMSLSGIVPPHIGNLSSLTWLNMRNNNFHSSLPIQLVNLNRLKYIRLSFNNFYGEIPSWFGSFPKLQYLSLSYNNLIGQIPSHMFEGLPRLQVLYLAVNRFSGKIPLSLFQCKKLEDIDLAGNSLEGDSTQRNRKLDHA</sequence>
<dbReference type="SUPFAM" id="SSF52058">
    <property type="entry name" value="L domain-like"/>
    <property type="match status" value="1"/>
</dbReference>
<feature type="domain" description="Leucine-rich repeat-containing N-terminal plant-type" evidence="11">
    <location>
        <begin position="34"/>
        <end position="70"/>
    </location>
</feature>
<dbReference type="InterPro" id="IPR013210">
    <property type="entry name" value="LRR_N_plant-typ"/>
</dbReference>
<organism evidence="12 13">
    <name type="scientific">Gossypium arboreum</name>
    <name type="common">Tree cotton</name>
    <name type="synonym">Gossypium nanking</name>
    <dbReference type="NCBI Taxonomy" id="29729"/>
    <lineage>
        <taxon>Eukaryota</taxon>
        <taxon>Viridiplantae</taxon>
        <taxon>Streptophyta</taxon>
        <taxon>Embryophyta</taxon>
        <taxon>Tracheophyta</taxon>
        <taxon>Spermatophyta</taxon>
        <taxon>Magnoliopsida</taxon>
        <taxon>eudicotyledons</taxon>
        <taxon>Gunneridae</taxon>
        <taxon>Pentapetalae</taxon>
        <taxon>rosids</taxon>
        <taxon>malvids</taxon>
        <taxon>Malvales</taxon>
        <taxon>Malvaceae</taxon>
        <taxon>Malvoideae</taxon>
        <taxon>Gossypium</taxon>
    </lineage>
</organism>
<evidence type="ECO:0000256" key="7">
    <source>
        <dbReference type="ARBA" id="ARBA00022989"/>
    </source>
</evidence>
<dbReference type="SMART" id="SM00369">
    <property type="entry name" value="LRR_TYP"/>
    <property type="match status" value="3"/>
</dbReference>
<dbReference type="GO" id="GO:0016301">
    <property type="term" value="F:kinase activity"/>
    <property type="evidence" value="ECO:0007669"/>
    <property type="project" value="UniProtKB-KW"/>
</dbReference>
<dbReference type="FunFam" id="3.80.10.10:FF:000275">
    <property type="entry name" value="Leucine-rich repeat receptor-like protein kinase"/>
    <property type="match status" value="1"/>
</dbReference>
<gene>
    <name evidence="12" type="ORF">F383_35811</name>
</gene>
<dbReference type="PANTHER" id="PTHR48060">
    <property type="entry name" value="DNA DAMAGE-REPAIR/TOLERATION PROTEIN DRT100"/>
    <property type="match status" value="1"/>
</dbReference>
<proteinExistence type="inferred from homology"/>
<keyword evidence="12" id="KW-0675">Receptor</keyword>
<evidence type="ECO:0000256" key="8">
    <source>
        <dbReference type="ARBA" id="ARBA00023136"/>
    </source>
</evidence>
<evidence type="ECO:0000259" key="11">
    <source>
        <dbReference type="Pfam" id="PF08263"/>
    </source>
</evidence>
<comment type="similarity">
    <text evidence="2">Belongs to the RLP family.</text>
</comment>
<evidence type="ECO:0000256" key="2">
    <source>
        <dbReference type="ARBA" id="ARBA00009592"/>
    </source>
</evidence>